<accession>A0A1X6P4I3</accession>
<evidence type="ECO:0000313" key="9">
    <source>
        <dbReference type="Proteomes" id="UP000218209"/>
    </source>
</evidence>
<evidence type="ECO:0000256" key="3">
    <source>
        <dbReference type="ARBA" id="ARBA00022478"/>
    </source>
</evidence>
<name>A0A1X6P4I3_PORUM</name>
<evidence type="ECO:0000256" key="5">
    <source>
        <dbReference type="ARBA" id="ARBA00022695"/>
    </source>
</evidence>
<dbReference type="GO" id="GO:0003899">
    <property type="term" value="F:DNA-directed RNA polymerase activity"/>
    <property type="evidence" value="ECO:0007669"/>
    <property type="project" value="UniProtKB-EC"/>
</dbReference>
<organism evidence="8 9">
    <name type="scientific">Porphyra umbilicalis</name>
    <name type="common">Purple laver</name>
    <name type="synonym">Red alga</name>
    <dbReference type="NCBI Taxonomy" id="2786"/>
    <lineage>
        <taxon>Eukaryota</taxon>
        <taxon>Rhodophyta</taxon>
        <taxon>Bangiophyceae</taxon>
        <taxon>Bangiales</taxon>
        <taxon>Bangiaceae</taxon>
        <taxon>Porphyra</taxon>
    </lineage>
</organism>
<keyword evidence="9" id="KW-1185">Reference proteome</keyword>
<dbReference type="Proteomes" id="UP000218209">
    <property type="component" value="Unassembled WGS sequence"/>
</dbReference>
<keyword evidence="4" id="KW-0808">Transferase</keyword>
<dbReference type="PANTHER" id="PTHR19376:SF11">
    <property type="entry name" value="DNA-DIRECTED RNA POLYMERASE I SUBUNIT RPA1"/>
    <property type="match status" value="1"/>
</dbReference>
<evidence type="ECO:0000256" key="2">
    <source>
        <dbReference type="ARBA" id="ARBA00012418"/>
    </source>
</evidence>
<dbReference type="GO" id="GO:0003677">
    <property type="term" value="F:DNA binding"/>
    <property type="evidence" value="ECO:0007669"/>
    <property type="project" value="InterPro"/>
</dbReference>
<protein>
    <recommendedName>
        <fullName evidence="2">DNA-directed RNA polymerase</fullName>
        <ecNumber evidence="2">2.7.7.6</ecNumber>
    </recommendedName>
</protein>
<evidence type="ECO:0000259" key="7">
    <source>
        <dbReference type="Pfam" id="PF04998"/>
    </source>
</evidence>
<evidence type="ECO:0000256" key="1">
    <source>
        <dbReference type="ARBA" id="ARBA00006460"/>
    </source>
</evidence>
<dbReference type="Gene3D" id="1.10.150.390">
    <property type="match status" value="1"/>
</dbReference>
<keyword evidence="3" id="KW-0240">DNA-directed RNA polymerase</keyword>
<feature type="domain" description="RNA polymerase Rpb1" evidence="7">
    <location>
        <begin position="53"/>
        <end position="159"/>
    </location>
</feature>
<sequence length="215" mass="22445">MTDDDLAGRGVSYDHSPAGAWVDVGLTLPAAAAGRVQVADLAAAAARAVDVRAVPGVTRVFVEEAPGGGDDAWQVTTQGCNLDAARAAGDLVDVARIESNHIWAMLQAYGVEAGRAALVRDLNAVFASYGKVDPRHLGLIADYMTHNGGYRAFNRISMEGAPSEFQKMSFETTTAVLTTAAINGTSDHMTSPSASIVMGEVPLVGTGTFELMQSF</sequence>
<evidence type="ECO:0000313" key="8">
    <source>
        <dbReference type="EMBL" id="OSX75791.1"/>
    </source>
</evidence>
<dbReference type="GO" id="GO:0006351">
    <property type="term" value="P:DNA-templated transcription"/>
    <property type="evidence" value="ECO:0007669"/>
    <property type="project" value="InterPro"/>
</dbReference>
<dbReference type="OrthoDB" id="270392at2759"/>
<keyword evidence="6" id="KW-0804">Transcription</keyword>
<dbReference type="EC" id="2.7.7.6" evidence="2"/>
<dbReference type="EMBL" id="KV918890">
    <property type="protein sequence ID" value="OSX75791.1"/>
    <property type="molecule type" value="Genomic_DNA"/>
</dbReference>
<dbReference type="Pfam" id="PF04998">
    <property type="entry name" value="RNA_pol_Rpb1_5"/>
    <property type="match status" value="1"/>
</dbReference>
<dbReference type="AlphaFoldDB" id="A0A1X6P4I3"/>
<gene>
    <name evidence="8" type="ORF">BU14_0220s0022</name>
</gene>
<evidence type="ECO:0000256" key="4">
    <source>
        <dbReference type="ARBA" id="ARBA00022679"/>
    </source>
</evidence>
<evidence type="ECO:0000256" key="6">
    <source>
        <dbReference type="ARBA" id="ARBA00023163"/>
    </source>
</evidence>
<dbReference type="SUPFAM" id="SSF64484">
    <property type="entry name" value="beta and beta-prime subunits of DNA dependent RNA-polymerase"/>
    <property type="match status" value="1"/>
</dbReference>
<comment type="similarity">
    <text evidence="1">Belongs to the RNA polymerase beta' chain family.</text>
</comment>
<dbReference type="InterPro" id="IPR007081">
    <property type="entry name" value="RNA_pol_Rpb1_5"/>
</dbReference>
<dbReference type="PANTHER" id="PTHR19376">
    <property type="entry name" value="DNA-DIRECTED RNA POLYMERASE"/>
    <property type="match status" value="1"/>
</dbReference>
<keyword evidence="5" id="KW-0548">Nucleotidyltransferase</keyword>
<proteinExistence type="inferred from homology"/>
<dbReference type="GO" id="GO:0005736">
    <property type="term" value="C:RNA polymerase I complex"/>
    <property type="evidence" value="ECO:0007669"/>
    <property type="project" value="TreeGrafter"/>
</dbReference>
<reference evidence="8 9" key="1">
    <citation type="submission" date="2017-03" db="EMBL/GenBank/DDBJ databases">
        <title>WGS assembly of Porphyra umbilicalis.</title>
        <authorList>
            <person name="Brawley S.H."/>
            <person name="Blouin N.A."/>
            <person name="Ficko-Blean E."/>
            <person name="Wheeler G.L."/>
            <person name="Lohr M."/>
            <person name="Goodson H.V."/>
            <person name="Jenkins J.W."/>
            <person name="Blaby-Haas C.E."/>
            <person name="Helliwell K.E."/>
            <person name="Chan C."/>
            <person name="Marriage T."/>
            <person name="Bhattacharya D."/>
            <person name="Klein A.S."/>
            <person name="Badis Y."/>
            <person name="Brodie J."/>
            <person name="Cao Y."/>
            <person name="Collen J."/>
            <person name="Dittami S.M."/>
            <person name="Gachon C.M."/>
            <person name="Green B.R."/>
            <person name="Karpowicz S."/>
            <person name="Kim J.W."/>
            <person name="Kudahl U."/>
            <person name="Lin S."/>
            <person name="Michel G."/>
            <person name="Mittag M."/>
            <person name="Olson B.J."/>
            <person name="Pangilinan J."/>
            <person name="Peng Y."/>
            <person name="Qiu H."/>
            <person name="Shu S."/>
            <person name="Singer J.T."/>
            <person name="Smith A.G."/>
            <person name="Sprecher B.N."/>
            <person name="Wagner V."/>
            <person name="Wang W."/>
            <person name="Wang Z.-Y."/>
            <person name="Yan J."/>
            <person name="Yarish C."/>
            <person name="Zoeuner-Riek S."/>
            <person name="Zhuang Y."/>
            <person name="Zou Y."/>
            <person name="Lindquist E.A."/>
            <person name="Grimwood J."/>
            <person name="Barry K."/>
            <person name="Rokhsar D.S."/>
            <person name="Schmutz J."/>
            <person name="Stiller J.W."/>
            <person name="Grossman A.R."/>
            <person name="Prochnik S.E."/>
        </authorList>
    </citation>
    <scope>NUCLEOTIDE SEQUENCE [LARGE SCALE GENOMIC DNA]</scope>
    <source>
        <strain evidence="8">4086291</strain>
    </source>
</reference>
<dbReference type="InterPro" id="IPR045867">
    <property type="entry name" value="DNA-dir_RpoC_beta_prime"/>
</dbReference>